<dbReference type="RefSeq" id="WP_095615820.1">
    <property type="nucleotide sequence ID" value="NZ_NSKD01000001.1"/>
</dbReference>
<dbReference type="Gene3D" id="1.20.120.10">
    <property type="entry name" value="Cytochrome c/b562"/>
    <property type="match status" value="1"/>
</dbReference>
<dbReference type="OrthoDB" id="7855645at2"/>
<accession>A0A2A2F8E0</accession>
<dbReference type="GO" id="GO:0009055">
    <property type="term" value="F:electron transfer activity"/>
    <property type="evidence" value="ECO:0007669"/>
    <property type="project" value="InterPro"/>
</dbReference>
<keyword evidence="3" id="KW-1185">Reference proteome</keyword>
<keyword evidence="1" id="KW-0732">Signal</keyword>
<gene>
    <name evidence="2" type="ORF">CK501_00770</name>
</gene>
<dbReference type="GO" id="GO:0022900">
    <property type="term" value="P:electron transport chain"/>
    <property type="evidence" value="ECO:0007669"/>
    <property type="project" value="InterPro"/>
</dbReference>
<sequence length="153" mass="17012">MNSIRNSLLAACLTLATLVAAPAMAEDVTSELNPKLRGLLQQEMVGIEAAMKEIYSAIIRGNHEVVKEKGQAIHDSFILAQELTDEDRQALKAAVPRAFLKLDQKFHKQAGKLANAGVEKNTRKQKQLFDRMTESCVSCHSRFVDERFSGLKE</sequence>
<evidence type="ECO:0000313" key="2">
    <source>
        <dbReference type="EMBL" id="PAU81716.1"/>
    </source>
</evidence>
<dbReference type="GO" id="GO:0005506">
    <property type="term" value="F:iron ion binding"/>
    <property type="evidence" value="ECO:0007669"/>
    <property type="project" value="InterPro"/>
</dbReference>
<feature type="signal peptide" evidence="1">
    <location>
        <begin position="1"/>
        <end position="25"/>
    </location>
</feature>
<dbReference type="AlphaFoldDB" id="A0A2A2F8E0"/>
<reference evidence="2 3" key="1">
    <citation type="submission" date="2017-08" db="EMBL/GenBank/DDBJ databases">
        <title>Halovibrio sewagensis sp. nov., isolated from wastewater of high salinity.</title>
        <authorList>
            <person name="Dong X."/>
            <person name="Zhang G."/>
        </authorList>
    </citation>
    <scope>NUCLEOTIDE SEQUENCE [LARGE SCALE GENOMIC DNA]</scope>
    <source>
        <strain evidence="2 3">YL5-2</strain>
    </source>
</reference>
<protein>
    <recommendedName>
        <fullName evidence="4">Cytochrome C</fullName>
    </recommendedName>
</protein>
<dbReference type="GO" id="GO:0020037">
    <property type="term" value="F:heme binding"/>
    <property type="evidence" value="ECO:0007669"/>
    <property type="project" value="InterPro"/>
</dbReference>
<proteinExistence type="predicted"/>
<dbReference type="Proteomes" id="UP000218896">
    <property type="component" value="Unassembled WGS sequence"/>
</dbReference>
<evidence type="ECO:0000313" key="3">
    <source>
        <dbReference type="Proteomes" id="UP000218896"/>
    </source>
</evidence>
<comment type="caution">
    <text evidence="2">The sequence shown here is derived from an EMBL/GenBank/DDBJ whole genome shotgun (WGS) entry which is preliminary data.</text>
</comment>
<feature type="chain" id="PRO_5012832942" description="Cytochrome C" evidence="1">
    <location>
        <begin position="26"/>
        <end position="153"/>
    </location>
</feature>
<evidence type="ECO:0008006" key="4">
    <source>
        <dbReference type="Google" id="ProtNLM"/>
    </source>
</evidence>
<name>A0A2A2F8E0_9GAMM</name>
<dbReference type="InterPro" id="IPR010980">
    <property type="entry name" value="Cyt_c/b562"/>
</dbReference>
<organism evidence="2 3">
    <name type="scientific">Halovibrio salipaludis</name>
    <dbReference type="NCBI Taxonomy" id="2032626"/>
    <lineage>
        <taxon>Bacteria</taxon>
        <taxon>Pseudomonadati</taxon>
        <taxon>Pseudomonadota</taxon>
        <taxon>Gammaproteobacteria</taxon>
        <taxon>Oceanospirillales</taxon>
        <taxon>Halomonadaceae</taxon>
        <taxon>Halovibrio</taxon>
    </lineage>
</organism>
<dbReference type="EMBL" id="NSKD01000001">
    <property type="protein sequence ID" value="PAU81716.1"/>
    <property type="molecule type" value="Genomic_DNA"/>
</dbReference>
<dbReference type="SUPFAM" id="SSF47175">
    <property type="entry name" value="Cytochromes"/>
    <property type="match status" value="1"/>
</dbReference>
<evidence type="ECO:0000256" key="1">
    <source>
        <dbReference type="SAM" id="SignalP"/>
    </source>
</evidence>